<sequence length="338" mass="37148">MTQPISGMPARPPGAGTTPLSPAGEQPLSTQQRTVLERLITRLIAMTSQQNAEVWAGVKHDLGLKNDTPLQARHFPAAEQNLNQRIGAAEQKLSTRQTLSQLTELLGQGNNRQAVSDYIRQQYGQTALSQLTPQQLKNVLQLLQQNQLSIPQPQQRPATDRPLLPAEHNTLNQLVTKLSAATGDSNKLIWQSLLELSGVKSGDPLPAKHFNALVTLLQARLTLSTHPAPTLNVLQAALKQPLEPQEGQLLRDVAQQNWNATPQTVLTPVQVQELLNLLFLKRIERERVAHAYTLEARDLQPIYAPFAPVMTTLKSLSARPGLAAVVLVVVALLLWLLL</sequence>
<organism evidence="4 5">
    <name type="scientific">Kluyvera genomosp. 2</name>
    <dbReference type="NCBI Taxonomy" id="2774054"/>
    <lineage>
        <taxon>Bacteria</taxon>
        <taxon>Pseudomonadati</taxon>
        <taxon>Pseudomonadota</taxon>
        <taxon>Gammaproteobacteria</taxon>
        <taxon>Enterobacterales</taxon>
        <taxon>Enterobacteriaceae</taxon>
        <taxon>Kluyvera</taxon>
    </lineage>
</organism>
<feature type="region of interest" description="Disordered" evidence="2">
    <location>
        <begin position="1"/>
        <end position="29"/>
    </location>
</feature>
<evidence type="ECO:0000313" key="5">
    <source>
        <dbReference type="Proteomes" id="UP000240892"/>
    </source>
</evidence>
<name>A0A2T2Y7Y8_9ENTR</name>
<keyword evidence="1 3" id="KW-0472">Membrane</keyword>
<keyword evidence="1" id="KW-0997">Cell inner membrane</keyword>
<comment type="function">
    <text evidence="1">Acts as a regulator of flagellar gene expression by modulating the protein level of the anti sigma factor FlgM upon sensing ring completion or hook elongation. Flk could inhibit FlgM secretion by acting as a braking system for the flagellar-associated type III secretion system.</text>
</comment>
<dbReference type="PIRSF" id="PIRSF020588">
    <property type="entry name" value="Flk"/>
    <property type="match status" value="1"/>
</dbReference>
<dbReference type="RefSeq" id="WP_106924238.1">
    <property type="nucleotide sequence ID" value="NZ_CABMMU010000001.1"/>
</dbReference>
<reference evidence="4 5" key="1">
    <citation type="submission" date="2018-03" db="EMBL/GenBank/DDBJ databases">
        <title>First report of an OXA-48+CTX-M-M-producing Kluyvera ascorbata clone recovered from patients admitted in a University Hospital in Madrid, Spain.</title>
        <authorList>
            <person name="Hernandez-Garcia M."/>
            <person name="Leon-Sampedro R."/>
            <person name="Perez-Viso B."/>
            <person name="Morosini M.I."/>
            <person name="Lopez-Fresnena N."/>
            <person name="Coque T.M."/>
            <person name="Bonten M."/>
            <person name="Malhotra-Kumar S."/>
            <person name="Ruiz-Garbajosa P."/>
            <person name="Canton R."/>
        </authorList>
    </citation>
    <scope>NUCLEOTIDE SEQUENCE [LARGE SCALE GENOMIC DNA]</scope>
    <source>
        <strain evidence="4 5">KA2</strain>
    </source>
</reference>
<evidence type="ECO:0000313" key="4">
    <source>
        <dbReference type="EMBL" id="PSR48645.1"/>
    </source>
</evidence>
<keyword evidence="4" id="KW-0969">Cilium</keyword>
<proteinExistence type="inferred from homology"/>
<comment type="similarity">
    <text evidence="1">Belongs to the flk family.</text>
</comment>
<dbReference type="InterPro" id="IPR023597">
    <property type="entry name" value="Flagellar_regulator_Flk"/>
</dbReference>
<evidence type="ECO:0000256" key="1">
    <source>
        <dbReference type="PIRNR" id="PIRNR020588"/>
    </source>
</evidence>
<keyword evidence="4" id="KW-0966">Cell projection</keyword>
<keyword evidence="4" id="KW-0282">Flagellum</keyword>
<accession>A0A2T2Y7Y8</accession>
<evidence type="ECO:0000256" key="3">
    <source>
        <dbReference type="SAM" id="Phobius"/>
    </source>
</evidence>
<feature type="transmembrane region" description="Helical" evidence="3">
    <location>
        <begin position="320"/>
        <end position="337"/>
    </location>
</feature>
<keyword evidence="1" id="KW-1003">Cell membrane</keyword>
<keyword evidence="5" id="KW-1185">Reference proteome</keyword>
<keyword evidence="3" id="KW-0812">Transmembrane</keyword>
<evidence type="ECO:0000256" key="2">
    <source>
        <dbReference type="SAM" id="MobiDB-lite"/>
    </source>
</evidence>
<comment type="subcellular location">
    <subcellularLocation>
        <location evidence="1">Cell inner membrane</location>
        <topology evidence="1">Single-pass membrane protein</topology>
    </subcellularLocation>
</comment>
<protein>
    <recommendedName>
        <fullName evidence="1">Flagellar regulator flk</fullName>
    </recommendedName>
    <alternativeName>
        <fullName evidence="1">Fluke</fullName>
    </alternativeName>
</protein>
<dbReference type="Proteomes" id="UP000240892">
    <property type="component" value="Unassembled WGS sequence"/>
</dbReference>
<dbReference type="NCBIfam" id="NF007987">
    <property type="entry name" value="PRK10715.1"/>
    <property type="match status" value="1"/>
</dbReference>
<dbReference type="AlphaFoldDB" id="A0A2T2Y7Y8"/>
<comment type="caution">
    <text evidence="4">The sequence shown here is derived from an EMBL/GenBank/DDBJ whole genome shotgun (WGS) entry which is preliminary data.</text>
</comment>
<keyword evidence="3" id="KW-1133">Transmembrane helix</keyword>
<dbReference type="GO" id="GO:0005886">
    <property type="term" value="C:plasma membrane"/>
    <property type="evidence" value="ECO:0007669"/>
    <property type="project" value="UniProtKB-SubCell"/>
</dbReference>
<dbReference type="GO" id="GO:0010468">
    <property type="term" value="P:regulation of gene expression"/>
    <property type="evidence" value="ECO:0007669"/>
    <property type="project" value="InterPro"/>
</dbReference>
<dbReference type="EMBL" id="PYHO01000001">
    <property type="protein sequence ID" value="PSR48645.1"/>
    <property type="molecule type" value="Genomic_DNA"/>
</dbReference>
<gene>
    <name evidence="4" type="ORF">C8256_01240</name>
</gene>